<protein>
    <submittedName>
        <fullName evidence="1">Glycosyltransferase</fullName>
    </submittedName>
</protein>
<dbReference type="RefSeq" id="WP_196939425.1">
    <property type="nucleotide sequence ID" value="NZ_MU158690.1"/>
</dbReference>
<keyword evidence="2" id="KW-1185">Reference proteome</keyword>
<organism evidence="1 2">
    <name type="scientific">Sphingobacterium pedocola</name>
    <dbReference type="NCBI Taxonomy" id="2082722"/>
    <lineage>
        <taxon>Bacteria</taxon>
        <taxon>Pseudomonadati</taxon>
        <taxon>Bacteroidota</taxon>
        <taxon>Sphingobacteriia</taxon>
        <taxon>Sphingobacteriales</taxon>
        <taxon>Sphingobacteriaceae</taxon>
        <taxon>Sphingobacterium</taxon>
    </lineage>
</organism>
<dbReference type="EMBL" id="PSKQ01000021">
    <property type="protein sequence ID" value="MBE8721468.1"/>
    <property type="molecule type" value="Genomic_DNA"/>
</dbReference>
<comment type="caution">
    <text evidence="1">The sequence shown here is derived from an EMBL/GenBank/DDBJ whole genome shotgun (WGS) entry which is preliminary data.</text>
</comment>
<evidence type="ECO:0000313" key="1">
    <source>
        <dbReference type="EMBL" id="MBE8721468.1"/>
    </source>
</evidence>
<dbReference type="Gene3D" id="3.40.50.2000">
    <property type="entry name" value="Glycogen Phosphorylase B"/>
    <property type="match status" value="1"/>
</dbReference>
<dbReference type="Pfam" id="PF13692">
    <property type="entry name" value="Glyco_trans_1_4"/>
    <property type="match status" value="1"/>
</dbReference>
<dbReference type="SUPFAM" id="SSF53756">
    <property type="entry name" value="UDP-Glycosyltransferase/glycogen phosphorylase"/>
    <property type="match status" value="1"/>
</dbReference>
<sequence length="421" mass="48271">MKKILIIGLVWPEPTSSAAGWRMLRLIKLFLNSHQVHFASAAGKSDYSHNLAELGVHEHVILLNHNSFDEFIGQLQPDVVLFDRFMIEEQYGWRVAEYCPSALRILDTEDLHFLRLARQEAYKKNAMTSGSHGLESPMKVNLKSDTAKREIASILRSDISLIISENEMELLQNEFNIPSNILYYLPFQEDEISADKIEKWLRFEDRQHVVFVGNFIHEPNWRTVEVLKNKIWPVLRKKIPAAELHIYGAYASQKVFQLHKPAEGFYIEGRADDARQELERYRVLLAPIPFGAGAKGKFVDSMQAGTPSVSSTVGAESMSVKGEWNGFICDDYSEFVEKAAALYQNKELWYNSQRIGAQILNDRYANPAYGTALLSLCSDKISHLKEDRDENFMGQILLHHQHQATKYMARWIAEKNKKAQP</sequence>
<name>A0ABR9T7Y7_9SPHI</name>
<reference evidence="1 2" key="1">
    <citation type="submission" date="2018-02" db="EMBL/GenBank/DDBJ databases">
        <title>Sphingobacterium KA21.</title>
        <authorList>
            <person name="Vasarhelyi B.M."/>
            <person name="Deshmukh S."/>
            <person name="Balint B."/>
            <person name="Kukolya J."/>
        </authorList>
    </citation>
    <scope>NUCLEOTIDE SEQUENCE [LARGE SCALE GENOMIC DNA]</scope>
    <source>
        <strain evidence="1 2">Ka21</strain>
    </source>
</reference>
<dbReference type="Proteomes" id="UP000618319">
    <property type="component" value="Unassembled WGS sequence"/>
</dbReference>
<evidence type="ECO:0000313" key="2">
    <source>
        <dbReference type="Proteomes" id="UP000618319"/>
    </source>
</evidence>
<gene>
    <name evidence="1" type="ORF">C4F40_12120</name>
</gene>
<accession>A0ABR9T7Y7</accession>
<proteinExistence type="predicted"/>